<feature type="chain" id="PRO_5026667686" description="Phosphate ABC transporter substrate-binding protein" evidence="1">
    <location>
        <begin position="19"/>
        <end position="142"/>
    </location>
</feature>
<dbReference type="SUPFAM" id="SSF53850">
    <property type="entry name" value="Periplasmic binding protein-like II"/>
    <property type="match status" value="1"/>
</dbReference>
<name>A0A6M0JX59_9GAMM</name>
<comment type="caution">
    <text evidence="2">The sequence shown here is derived from an EMBL/GenBank/DDBJ whole genome shotgun (WGS) entry which is preliminary data.</text>
</comment>
<evidence type="ECO:0008006" key="4">
    <source>
        <dbReference type="Google" id="ProtNLM"/>
    </source>
</evidence>
<protein>
    <recommendedName>
        <fullName evidence="4">Phosphate ABC transporter substrate-binding protein</fullName>
    </recommendedName>
</protein>
<evidence type="ECO:0000313" key="2">
    <source>
        <dbReference type="EMBL" id="NEV62090.1"/>
    </source>
</evidence>
<reference evidence="2 3" key="1">
    <citation type="submission" date="2020-02" db="EMBL/GenBank/DDBJ databases">
        <title>Genome sequences of Thiorhodococcus mannitoliphagus and Thiorhodococcus minor, purple sulfur photosynthetic bacteria in the gammaproteobacterial family, Chromatiaceae.</title>
        <authorList>
            <person name="Aviles F.A."/>
            <person name="Meyer T.E."/>
            <person name="Kyndt J.A."/>
        </authorList>
    </citation>
    <scope>NUCLEOTIDE SEQUENCE [LARGE SCALE GENOMIC DNA]</scope>
    <source>
        <strain evidence="2 3">DSM 11518</strain>
    </source>
</reference>
<keyword evidence="1" id="KW-0732">Signal</keyword>
<proteinExistence type="predicted"/>
<evidence type="ECO:0000256" key="1">
    <source>
        <dbReference type="SAM" id="SignalP"/>
    </source>
</evidence>
<dbReference type="EMBL" id="JAAIJQ010000022">
    <property type="protein sequence ID" value="NEV62090.1"/>
    <property type="molecule type" value="Genomic_DNA"/>
</dbReference>
<evidence type="ECO:0000313" key="3">
    <source>
        <dbReference type="Proteomes" id="UP000483379"/>
    </source>
</evidence>
<accession>A0A6M0JX59</accession>
<feature type="signal peptide" evidence="1">
    <location>
        <begin position="1"/>
        <end position="18"/>
    </location>
</feature>
<dbReference type="RefSeq" id="WP_164452564.1">
    <property type="nucleotide sequence ID" value="NZ_JAAIJQ010000022.1"/>
</dbReference>
<dbReference type="Proteomes" id="UP000483379">
    <property type="component" value="Unassembled WGS sequence"/>
</dbReference>
<sequence length="142" mass="15716">MKLFAKAIVLLLFSLATAESNDRSGIVVVMSANSGIEALTREQVINIFFGRFRKLPNGETAVPVDQPAGAPLKSAFYRQLVNKDLAEIRAYWARLVFSGRTAPPEQTKTEQEALQLLLEQPGAVGYLWEGSLPPRLRVVFDL</sequence>
<dbReference type="Gene3D" id="3.40.190.10">
    <property type="entry name" value="Periplasmic binding protein-like II"/>
    <property type="match status" value="1"/>
</dbReference>
<gene>
    <name evidence="2" type="ORF">G3446_09340</name>
</gene>
<keyword evidence="3" id="KW-1185">Reference proteome</keyword>
<organism evidence="2 3">
    <name type="scientific">Thiorhodococcus minor</name>
    <dbReference type="NCBI Taxonomy" id="57489"/>
    <lineage>
        <taxon>Bacteria</taxon>
        <taxon>Pseudomonadati</taxon>
        <taxon>Pseudomonadota</taxon>
        <taxon>Gammaproteobacteria</taxon>
        <taxon>Chromatiales</taxon>
        <taxon>Chromatiaceae</taxon>
        <taxon>Thiorhodococcus</taxon>
    </lineage>
</organism>
<dbReference type="AlphaFoldDB" id="A0A6M0JX59"/>